<dbReference type="CDD" id="cd00098">
    <property type="entry name" value="IgC1"/>
    <property type="match status" value="1"/>
</dbReference>
<proteinExistence type="predicted"/>
<gene>
    <name evidence="6" type="primary">LOC121399616</name>
</gene>
<evidence type="ECO:0000259" key="4">
    <source>
        <dbReference type="PROSITE" id="PS50835"/>
    </source>
</evidence>
<keyword evidence="2" id="KW-0325">Glycoprotein</keyword>
<sequence length="187" mass="20815">MSCTVQGAPSDWTLFNIYWKLKGTNPNGSALNNTDVTLQNNSRIFISGLKGHSSSLIISSVRPKDSGTYVCEALILNKSKQMNYTGTGTLLIINNVTPVLHLRAETEGQLLVCEAQRFYPPELNISWSFSAEENPAQETLNENPDGTYNKTSTINVTEELWDTHVICQVQHVTLPMPLPLRLYLTSK</sequence>
<dbReference type="AlphaFoldDB" id="A0A8J1M5X5"/>
<dbReference type="SMART" id="SM00407">
    <property type="entry name" value="IGc1"/>
    <property type="match status" value="1"/>
</dbReference>
<dbReference type="InterPro" id="IPR003597">
    <property type="entry name" value="Ig_C1-set"/>
</dbReference>
<dbReference type="KEGG" id="xla:121399616"/>
<dbReference type="GeneID" id="121399616"/>
<dbReference type="InterPro" id="IPR013151">
    <property type="entry name" value="Immunoglobulin_dom"/>
</dbReference>
<protein>
    <submittedName>
        <fullName evidence="6">Signal-regulatory protein gamma-like</fullName>
    </submittedName>
</protein>
<dbReference type="PANTHER" id="PTHR19971">
    <property type="entry name" value="SIGNAL-REGULATORY PROTEIN BETA"/>
    <property type="match status" value="1"/>
</dbReference>
<dbReference type="PROSITE" id="PS50835">
    <property type="entry name" value="IG_LIKE"/>
    <property type="match status" value="2"/>
</dbReference>
<dbReference type="InterPro" id="IPR051755">
    <property type="entry name" value="Ig-like_CS_Receptor"/>
</dbReference>
<evidence type="ECO:0000256" key="3">
    <source>
        <dbReference type="ARBA" id="ARBA00023319"/>
    </source>
</evidence>
<name>A0A8J1M5X5_XENLA</name>
<dbReference type="RefSeq" id="XP_041437089.1">
    <property type="nucleotide sequence ID" value="XM_041581155.1"/>
</dbReference>
<evidence type="ECO:0000313" key="5">
    <source>
        <dbReference type="Proteomes" id="UP000186698"/>
    </source>
</evidence>
<dbReference type="Pfam" id="PF00047">
    <property type="entry name" value="ig"/>
    <property type="match status" value="1"/>
</dbReference>
<keyword evidence="1" id="KW-1015">Disulfide bond</keyword>
<dbReference type="Pfam" id="PF07654">
    <property type="entry name" value="C1-set"/>
    <property type="match status" value="1"/>
</dbReference>
<dbReference type="InterPro" id="IPR007110">
    <property type="entry name" value="Ig-like_dom"/>
</dbReference>
<feature type="domain" description="Ig-like" evidence="4">
    <location>
        <begin position="98"/>
        <end position="171"/>
    </location>
</feature>
<dbReference type="OrthoDB" id="6370831at2759"/>
<evidence type="ECO:0000256" key="1">
    <source>
        <dbReference type="ARBA" id="ARBA00023157"/>
    </source>
</evidence>
<accession>A0A8J1M5X5</accession>
<dbReference type="InterPro" id="IPR013783">
    <property type="entry name" value="Ig-like_fold"/>
</dbReference>
<keyword evidence="5" id="KW-1185">Reference proteome</keyword>
<dbReference type="SUPFAM" id="SSF48726">
    <property type="entry name" value="Immunoglobulin"/>
    <property type="match status" value="2"/>
</dbReference>
<feature type="domain" description="Ig-like" evidence="4">
    <location>
        <begin position="1"/>
        <end position="83"/>
    </location>
</feature>
<keyword evidence="3" id="KW-0393">Immunoglobulin domain</keyword>
<dbReference type="InterPro" id="IPR036179">
    <property type="entry name" value="Ig-like_dom_sf"/>
</dbReference>
<organism evidence="5 6">
    <name type="scientific">Xenopus laevis</name>
    <name type="common">African clawed frog</name>
    <dbReference type="NCBI Taxonomy" id="8355"/>
    <lineage>
        <taxon>Eukaryota</taxon>
        <taxon>Metazoa</taxon>
        <taxon>Chordata</taxon>
        <taxon>Craniata</taxon>
        <taxon>Vertebrata</taxon>
        <taxon>Euteleostomi</taxon>
        <taxon>Amphibia</taxon>
        <taxon>Batrachia</taxon>
        <taxon>Anura</taxon>
        <taxon>Pipoidea</taxon>
        <taxon>Pipidae</taxon>
        <taxon>Xenopodinae</taxon>
        <taxon>Xenopus</taxon>
        <taxon>Xenopus</taxon>
    </lineage>
</organism>
<dbReference type="Proteomes" id="UP000186698">
    <property type="component" value="Chromosome 2L"/>
</dbReference>
<dbReference type="Gene3D" id="2.60.40.10">
    <property type="entry name" value="Immunoglobulins"/>
    <property type="match status" value="2"/>
</dbReference>
<evidence type="ECO:0000256" key="2">
    <source>
        <dbReference type="ARBA" id="ARBA00023180"/>
    </source>
</evidence>
<evidence type="ECO:0000313" key="6">
    <source>
        <dbReference type="RefSeq" id="XP_041437089.1"/>
    </source>
</evidence>
<reference evidence="6" key="1">
    <citation type="submission" date="2025-08" db="UniProtKB">
        <authorList>
            <consortium name="RefSeq"/>
        </authorList>
    </citation>
    <scope>IDENTIFICATION</scope>
    <source>
        <strain evidence="6">J_2021</strain>
        <tissue evidence="6">Erythrocytes</tissue>
    </source>
</reference>